<evidence type="ECO:0000256" key="7">
    <source>
        <dbReference type="ARBA" id="ARBA00022833"/>
    </source>
</evidence>
<evidence type="ECO:0008006" key="19">
    <source>
        <dbReference type="Google" id="ProtNLM"/>
    </source>
</evidence>
<dbReference type="PROSITE" id="PS51542">
    <property type="entry name" value="FYRN"/>
    <property type="match status" value="1"/>
</dbReference>
<dbReference type="InterPro" id="IPR003888">
    <property type="entry name" value="FYrich_N"/>
</dbReference>
<dbReference type="InterPro" id="IPR013083">
    <property type="entry name" value="Znf_RING/FYVE/PHD"/>
</dbReference>
<evidence type="ECO:0000259" key="16">
    <source>
        <dbReference type="PROSITE" id="PS50868"/>
    </source>
</evidence>
<keyword evidence="2" id="KW-0489">Methyltransferase</keyword>
<dbReference type="InterPro" id="IPR019786">
    <property type="entry name" value="Zinc_finger_PHD-type_CS"/>
</dbReference>
<dbReference type="PROSITE" id="PS51543">
    <property type="entry name" value="FYRC"/>
    <property type="match status" value="1"/>
</dbReference>
<evidence type="ECO:0000256" key="9">
    <source>
        <dbReference type="ARBA" id="ARBA00023015"/>
    </source>
</evidence>
<protein>
    <recommendedName>
        <fullName evidence="19">Histone-lysine N-methyltransferase</fullName>
    </recommendedName>
</protein>
<feature type="domain" description="Post-SET" evidence="16">
    <location>
        <begin position="1391"/>
        <end position="1407"/>
    </location>
</feature>
<evidence type="ECO:0000256" key="8">
    <source>
        <dbReference type="ARBA" id="ARBA00022853"/>
    </source>
</evidence>
<dbReference type="InterPro" id="IPR003889">
    <property type="entry name" value="FYrich_C"/>
</dbReference>
<dbReference type="InterPro" id="IPR011011">
    <property type="entry name" value="Znf_FYVE_PHD"/>
</dbReference>
<keyword evidence="4" id="KW-0949">S-adenosyl-L-methionine</keyword>
<name>A0A821A1A8_9BILA</name>
<feature type="domain" description="SET" evidence="15">
    <location>
        <begin position="1268"/>
        <end position="1385"/>
    </location>
</feature>
<evidence type="ECO:0000256" key="11">
    <source>
        <dbReference type="ARBA" id="ARBA00023242"/>
    </source>
</evidence>
<dbReference type="PANTHER" id="PTHR45838">
    <property type="entry name" value="HISTONE-LYSINE-N-METHYLTRANSFERASE 2 KMT2 FAMILY MEMBER"/>
    <property type="match status" value="1"/>
</dbReference>
<dbReference type="Pfam" id="PF13832">
    <property type="entry name" value="zf-HC5HC2H_2"/>
    <property type="match status" value="1"/>
</dbReference>
<dbReference type="Pfam" id="PF05965">
    <property type="entry name" value="FYRC"/>
    <property type="match status" value="1"/>
</dbReference>
<organism evidence="17 18">
    <name type="scientific">Rotaria socialis</name>
    <dbReference type="NCBI Taxonomy" id="392032"/>
    <lineage>
        <taxon>Eukaryota</taxon>
        <taxon>Metazoa</taxon>
        <taxon>Spiralia</taxon>
        <taxon>Gnathifera</taxon>
        <taxon>Rotifera</taxon>
        <taxon>Eurotatoria</taxon>
        <taxon>Bdelloidea</taxon>
        <taxon>Philodinida</taxon>
        <taxon>Philodinidae</taxon>
        <taxon>Rotaria</taxon>
    </lineage>
</organism>
<keyword evidence="7" id="KW-0862">Zinc</keyword>
<dbReference type="SUPFAM" id="SSF57903">
    <property type="entry name" value="FYVE/PHD zinc finger"/>
    <property type="match status" value="1"/>
</dbReference>
<dbReference type="PROSITE" id="PS50280">
    <property type="entry name" value="SET"/>
    <property type="match status" value="1"/>
</dbReference>
<keyword evidence="5" id="KW-0479">Metal-binding</keyword>
<proteinExistence type="predicted"/>
<comment type="caution">
    <text evidence="17">The sequence shown here is derived from an EMBL/GenBank/DDBJ whole genome shotgun (WGS) entry which is preliminary data.</text>
</comment>
<evidence type="ECO:0000313" key="17">
    <source>
        <dbReference type="EMBL" id="CAF4571283.1"/>
    </source>
</evidence>
<accession>A0A821A1A8</accession>
<evidence type="ECO:0000256" key="12">
    <source>
        <dbReference type="PROSITE-ProRule" id="PRU00146"/>
    </source>
</evidence>
<evidence type="ECO:0000259" key="15">
    <source>
        <dbReference type="PROSITE" id="PS50280"/>
    </source>
</evidence>
<dbReference type="SMART" id="SM00317">
    <property type="entry name" value="SET"/>
    <property type="match status" value="1"/>
</dbReference>
<feature type="compositionally biased region" description="Basic and acidic residues" evidence="13">
    <location>
        <begin position="582"/>
        <end position="597"/>
    </location>
</feature>
<keyword evidence="11" id="KW-0539">Nucleus</keyword>
<dbReference type="Gene3D" id="2.170.270.10">
    <property type="entry name" value="SET domain"/>
    <property type="match status" value="1"/>
</dbReference>
<dbReference type="EMBL" id="CAJOBR010001034">
    <property type="protein sequence ID" value="CAF4571283.1"/>
    <property type="molecule type" value="Genomic_DNA"/>
</dbReference>
<gene>
    <name evidence="17" type="ORF">QYT958_LOCUS9648</name>
</gene>
<dbReference type="SMART" id="SM00249">
    <property type="entry name" value="PHD"/>
    <property type="match status" value="4"/>
</dbReference>
<dbReference type="InterPro" id="IPR001965">
    <property type="entry name" value="Znf_PHD"/>
</dbReference>
<feature type="compositionally biased region" description="Polar residues" evidence="13">
    <location>
        <begin position="598"/>
        <end position="607"/>
    </location>
</feature>
<evidence type="ECO:0000256" key="2">
    <source>
        <dbReference type="ARBA" id="ARBA00022603"/>
    </source>
</evidence>
<evidence type="ECO:0000256" key="3">
    <source>
        <dbReference type="ARBA" id="ARBA00022679"/>
    </source>
</evidence>
<dbReference type="InterPro" id="IPR046341">
    <property type="entry name" value="SET_dom_sf"/>
</dbReference>
<feature type="region of interest" description="Disordered" evidence="13">
    <location>
        <begin position="577"/>
        <end position="607"/>
    </location>
</feature>
<dbReference type="Gene3D" id="3.30.40.10">
    <property type="entry name" value="Zinc/RING finger domain, C3HC4 (zinc finger)"/>
    <property type="match status" value="3"/>
</dbReference>
<dbReference type="CDD" id="cd15506">
    <property type="entry name" value="PHD1_KMT2A_like"/>
    <property type="match status" value="1"/>
</dbReference>
<dbReference type="InterPro" id="IPR019787">
    <property type="entry name" value="Znf_PHD-finger"/>
</dbReference>
<dbReference type="PANTHER" id="PTHR45838:SF4">
    <property type="entry name" value="HISTONE-LYSINE N-METHYLTRANSFERASE TRITHORAX"/>
    <property type="match status" value="1"/>
</dbReference>
<dbReference type="GO" id="GO:0045893">
    <property type="term" value="P:positive regulation of DNA-templated transcription"/>
    <property type="evidence" value="ECO:0007669"/>
    <property type="project" value="TreeGrafter"/>
</dbReference>
<sequence>MLEPVAAKTKNITSFVKQERPKRECRSRKRRYDIEQYSTKRHKNDQIDTEEQDDSPCTFRLALSDTDEENDNESKCSTKGYCVLSNEPFPFYSLCYMCGSVGSDLIYCNCCCEAYHPTCLNNYERPQFNSSSDSWLCPNCNVCNICGLLTHPNFLSRMTNEQNLSSQLISCFDCKRNFHLKCIKRFKDDQLNELNNLNNNNNNINNNSIVSLSRLSNSYLINQTWFCPSCIKCDCGQPLVSNDRNILSLAKTFSSQQSLMCFDCVNSIKLIRMQKNDNIEKCHLCEKYIEQMFPKQQQKQINYFLQCIKCRNRFHPKCDGYLNEDADIIPHIRHLCLNIICSKCDSDEKEKLKKSLLDYKLQSIDGCIIRQCPWFKSSLLLSSNNKTSNSSSSLSNHHHHFQPPPSMDHTYAFNNEHSLNEKSINSLLNYLDQNQTNEIDQFNNFHKVDRRKCQICETLSDHIVPNIGRLVSFGINQWVHVGCILPAYAKNLDQPPFILRNIRETVVRCQTKYVCAICSKLGASVHCHENECYQRFHCACIQKHYSTVDKNIQEQLNIKNGYLPNLTTLCLKHNGSKTANNAKRDSTDGVNPEEPKDTSNNNATNLPKIKTVNTSSTVYGDLSNNLVEFALINVRLCIGSLQIESLGNFDYQIDKADENFFSNKNYPNNYRASRLFWSIKNPHKKTVYHLHINIEQTYHNDEANHKVIEHPMADKQIHVEELYDTCRKYFDKFQKKIDQHSVYIEEFCQRNSINKKPIPSQTANRKRAANGTGLTKRLTKANPSCVKRQTPKAALKNVSRPRNRFANEKQSQMSLTIKQNPAKDNSTLTVNNKINEIQNLLPDDFLKSTNVSQFALALVQALRHVGQSTKIQQQEPSMNFNLLNPMSHTTNGIIMDKNNDILLKQLLKNMTVSQQLNDSQVSTLNSLQLSSHTSQWHSATSTQTEVLSKSHADSQHSYALVNGSIPLVDTTDNTSNLFPKSTCIPQVDGSIDDDDDDDCIRVSSIVINFLIDEIDKSDSKHFRTNSEYSIDLSDYVNAEKLVNLTPISPTNRHQIQDSEKKKSLSSDDLIQLYKQWSKSNFSRVQFTITNDEGYEIKSDDLDSAWSTIINSIRNSRDDMNLPHLSMVHDELNGHKMFGLTKSIIQIMLNQMYTNQQQQTGTTILLPLSSSSSSLSLNTINNNNNNNNSTCSIENFTKKKMLSSSSRSNTFDRRTRERQRFGWLLNHSRKIEYALKSFEIDNALAYARRILLEEASVCLRLYHLHYFSERVLLVGSSPIHGCGLFTLVDLIEGQMIVEYTGEVVRPCLTDKRERENEGKGFGCYMFTVDSMNVIDATHRGNKARFINHNCEPNCFAKTVLSGGIKHIVIYALTDISRGSELTYDYSFPEEDVKIPCHCGTTKCRVYLN</sequence>
<dbReference type="Pfam" id="PF05964">
    <property type="entry name" value="FYRN"/>
    <property type="match status" value="1"/>
</dbReference>
<dbReference type="InterPro" id="IPR001214">
    <property type="entry name" value="SET_dom"/>
</dbReference>
<dbReference type="GO" id="GO:0008270">
    <property type="term" value="F:zinc ion binding"/>
    <property type="evidence" value="ECO:0007669"/>
    <property type="project" value="UniProtKB-KW"/>
</dbReference>
<dbReference type="PROSITE" id="PS50016">
    <property type="entry name" value="ZF_PHD_2"/>
    <property type="match status" value="1"/>
</dbReference>
<dbReference type="GO" id="GO:0042800">
    <property type="term" value="F:histone H3K4 methyltransferase activity"/>
    <property type="evidence" value="ECO:0007669"/>
    <property type="project" value="TreeGrafter"/>
</dbReference>
<dbReference type="SMART" id="SM00508">
    <property type="entry name" value="PostSET"/>
    <property type="match status" value="1"/>
</dbReference>
<feature type="region of interest" description="Disordered" evidence="13">
    <location>
        <begin position="756"/>
        <end position="777"/>
    </location>
</feature>
<dbReference type="Pfam" id="PF00856">
    <property type="entry name" value="SET"/>
    <property type="match status" value="1"/>
</dbReference>
<evidence type="ECO:0000256" key="1">
    <source>
        <dbReference type="ARBA" id="ARBA00004123"/>
    </source>
</evidence>
<dbReference type="PROSITE" id="PS50868">
    <property type="entry name" value="POST_SET"/>
    <property type="match status" value="1"/>
</dbReference>
<evidence type="ECO:0000256" key="10">
    <source>
        <dbReference type="ARBA" id="ARBA00023163"/>
    </source>
</evidence>
<dbReference type="GO" id="GO:0032259">
    <property type="term" value="P:methylation"/>
    <property type="evidence" value="ECO:0007669"/>
    <property type="project" value="UniProtKB-KW"/>
</dbReference>
<evidence type="ECO:0000256" key="6">
    <source>
        <dbReference type="ARBA" id="ARBA00022771"/>
    </source>
</evidence>
<reference evidence="17" key="1">
    <citation type="submission" date="2021-02" db="EMBL/GenBank/DDBJ databases">
        <authorList>
            <person name="Nowell W R."/>
        </authorList>
    </citation>
    <scope>NUCLEOTIDE SEQUENCE</scope>
</reference>
<feature type="domain" description="PHD-type" evidence="14">
    <location>
        <begin position="92"/>
        <end position="143"/>
    </location>
</feature>
<dbReference type="Gene3D" id="3.30.160.360">
    <property type="match status" value="1"/>
</dbReference>
<feature type="region of interest" description="Disordered" evidence="13">
    <location>
        <begin position="1"/>
        <end position="28"/>
    </location>
</feature>
<evidence type="ECO:0000313" key="18">
    <source>
        <dbReference type="Proteomes" id="UP000663848"/>
    </source>
</evidence>
<keyword evidence="9" id="KW-0805">Transcription regulation</keyword>
<dbReference type="InterPro" id="IPR003616">
    <property type="entry name" value="Post-SET_dom"/>
</dbReference>
<keyword evidence="8" id="KW-0156">Chromatin regulator</keyword>
<comment type="subcellular location">
    <subcellularLocation>
        <location evidence="1">Nucleus</location>
    </subcellularLocation>
</comment>
<keyword evidence="6 12" id="KW-0863">Zinc-finger</keyword>
<evidence type="ECO:0000256" key="5">
    <source>
        <dbReference type="ARBA" id="ARBA00022723"/>
    </source>
</evidence>
<dbReference type="GO" id="GO:0035097">
    <property type="term" value="C:histone methyltransferase complex"/>
    <property type="evidence" value="ECO:0007669"/>
    <property type="project" value="TreeGrafter"/>
</dbReference>
<dbReference type="PROSITE" id="PS01359">
    <property type="entry name" value="ZF_PHD_1"/>
    <property type="match status" value="1"/>
</dbReference>
<dbReference type="SUPFAM" id="SSF82199">
    <property type="entry name" value="SET domain"/>
    <property type="match status" value="1"/>
</dbReference>
<evidence type="ECO:0000256" key="13">
    <source>
        <dbReference type="SAM" id="MobiDB-lite"/>
    </source>
</evidence>
<evidence type="ECO:0000259" key="14">
    <source>
        <dbReference type="PROSITE" id="PS50016"/>
    </source>
</evidence>
<keyword evidence="3" id="KW-0808">Transferase</keyword>
<keyword evidence="10" id="KW-0804">Transcription</keyword>
<evidence type="ECO:0000256" key="4">
    <source>
        <dbReference type="ARBA" id="ARBA00022691"/>
    </source>
</evidence>
<dbReference type="Proteomes" id="UP000663848">
    <property type="component" value="Unassembled WGS sequence"/>
</dbReference>